<dbReference type="Proteomes" id="UP000784294">
    <property type="component" value="Unassembled WGS sequence"/>
</dbReference>
<sequence length="202" mass="23354">MKKLSAWRPHASEASLLLPTGGPKGSANPDGYTNNDNSVWAPTNLELEFFLASLFQLHQYLNLINFLQVVPKLYFIPSMLLQYPQNGNVYSPQRSKPMSIHLVKRTHLYLWTSKLRPKLKSGLNSRDRDKHFNRIEAVIEPVERASRPYSFWTLMIQGHHTRTTDASPNAPESETLVKWEQKWARVEDTTSRYKSKKQVGFN</sequence>
<evidence type="ECO:0000313" key="2">
    <source>
        <dbReference type="Proteomes" id="UP000784294"/>
    </source>
</evidence>
<reference evidence="1" key="1">
    <citation type="submission" date="2018-11" db="EMBL/GenBank/DDBJ databases">
        <authorList>
            <consortium name="Pathogen Informatics"/>
        </authorList>
    </citation>
    <scope>NUCLEOTIDE SEQUENCE</scope>
</reference>
<protein>
    <submittedName>
        <fullName evidence="1">Uncharacterized protein</fullName>
    </submittedName>
</protein>
<keyword evidence="2" id="KW-1185">Reference proteome</keyword>
<gene>
    <name evidence="1" type="ORF">PXEA_LOCUS32117</name>
</gene>
<dbReference type="EMBL" id="CAAALY010258637">
    <property type="protein sequence ID" value="VEL38677.1"/>
    <property type="molecule type" value="Genomic_DNA"/>
</dbReference>
<comment type="caution">
    <text evidence="1">The sequence shown here is derived from an EMBL/GenBank/DDBJ whole genome shotgun (WGS) entry which is preliminary data.</text>
</comment>
<evidence type="ECO:0000313" key="1">
    <source>
        <dbReference type="EMBL" id="VEL38677.1"/>
    </source>
</evidence>
<organism evidence="1 2">
    <name type="scientific">Protopolystoma xenopodis</name>
    <dbReference type="NCBI Taxonomy" id="117903"/>
    <lineage>
        <taxon>Eukaryota</taxon>
        <taxon>Metazoa</taxon>
        <taxon>Spiralia</taxon>
        <taxon>Lophotrochozoa</taxon>
        <taxon>Platyhelminthes</taxon>
        <taxon>Monogenea</taxon>
        <taxon>Polyopisthocotylea</taxon>
        <taxon>Polystomatidea</taxon>
        <taxon>Polystomatidae</taxon>
        <taxon>Protopolystoma</taxon>
    </lineage>
</organism>
<accession>A0A3S5B2N9</accession>
<proteinExistence type="predicted"/>
<dbReference type="AlphaFoldDB" id="A0A3S5B2N9"/>
<name>A0A3S5B2N9_9PLAT</name>